<dbReference type="InterPro" id="IPR001128">
    <property type="entry name" value="Cyt_P450"/>
</dbReference>
<dbReference type="PANTHER" id="PTHR24305">
    <property type="entry name" value="CYTOCHROME P450"/>
    <property type="match status" value="1"/>
</dbReference>
<dbReference type="SUPFAM" id="SSF54495">
    <property type="entry name" value="UBC-like"/>
    <property type="match status" value="1"/>
</dbReference>
<gene>
    <name evidence="9" type="ORF">AYL99_06733</name>
</gene>
<feature type="binding site" description="axial binding residue" evidence="6">
    <location>
        <position position="458"/>
    </location>
    <ligand>
        <name>heme</name>
        <dbReference type="ChEBI" id="CHEBI:30413"/>
    </ligand>
    <ligandPart>
        <name>Fe</name>
        <dbReference type="ChEBI" id="CHEBI:18248"/>
    </ligandPart>
</feature>
<dbReference type="STRING" id="1367422.A0A178ZK73"/>
<feature type="compositionally biased region" description="Acidic residues" evidence="7">
    <location>
        <begin position="1235"/>
        <end position="1258"/>
    </location>
</feature>
<dbReference type="Proteomes" id="UP000078343">
    <property type="component" value="Unassembled WGS sequence"/>
</dbReference>
<dbReference type="GO" id="GO:0005506">
    <property type="term" value="F:iron ion binding"/>
    <property type="evidence" value="ECO:0007669"/>
    <property type="project" value="InterPro"/>
</dbReference>
<protein>
    <recommendedName>
        <fullName evidence="8">UBC core domain-containing protein</fullName>
    </recommendedName>
</protein>
<feature type="domain" description="UBC core" evidence="8">
    <location>
        <begin position="1320"/>
        <end position="1484"/>
    </location>
</feature>
<evidence type="ECO:0000256" key="7">
    <source>
        <dbReference type="SAM" id="MobiDB-lite"/>
    </source>
</evidence>
<name>A0A178ZK73_9EURO</name>
<evidence type="ECO:0000256" key="6">
    <source>
        <dbReference type="PIRSR" id="PIRSR602403-1"/>
    </source>
</evidence>
<comment type="similarity">
    <text evidence="2">Belongs to the cytochrome P450 family.</text>
</comment>
<dbReference type="InterPro" id="IPR002403">
    <property type="entry name" value="Cyt_P450_E_grp-IV"/>
</dbReference>
<evidence type="ECO:0000256" key="3">
    <source>
        <dbReference type="ARBA" id="ARBA00022723"/>
    </source>
</evidence>
<dbReference type="InterPro" id="IPR016135">
    <property type="entry name" value="UBQ-conjugating_enzyme/RWD"/>
</dbReference>
<comment type="caution">
    <text evidence="9">The sequence shown here is derived from an EMBL/GenBank/DDBJ whole genome shotgun (WGS) entry which is preliminary data.</text>
</comment>
<comment type="cofactor">
    <cofactor evidence="1 6">
        <name>heme</name>
        <dbReference type="ChEBI" id="CHEBI:30413"/>
    </cofactor>
</comment>
<dbReference type="InterPro" id="IPR036396">
    <property type="entry name" value="Cyt_P450_sf"/>
</dbReference>
<keyword evidence="4" id="KW-0560">Oxidoreductase</keyword>
<sequence length="1591" mass="177085">MKVEHTPSSAESHSLVAQALALLKANLLLLAVVSLVIRCLYKRYASPLRNVPGPWLASCSRLWKVWSTYNGHTELDHIALHKKYGPVVRTAPNEVSFGTCNAAKDIFAVGKGFHKTMFYSVFPPKHAPDIFTEVREWKHAQMKRYAVTPYSLAQMQKRSEPIEGMIQLLMEHLEKYATENKRVCNLGNLLHYFAFDVLGEVAFSRQFGFLEQEVDVEGSIKNIDDVQWYDGIVGHIAEYDILLRNNPIRPYLGLQMKPTTMTKIAVAELEKRKQKDGTYDSTGIDLLAELLRAHEANPEKFSVNDVFSIAHGAVFAGSDSTASTMQSFFYLVLNAPKVYANLCQEIDEAQKAGKLSAIVTYAEAQALPYFQACLKEAMRVRPAVGLGIYRKTPPEGVEIDGKFYPGGIEVAVNGWVLHRDASIFGDDCEEFRPERWFERDAKLMGSHLYQFGGGSHLCIGRNLALFEMNKTLIQILREYDVTLVYPGRPLAYHSTFFVVQEGLEDPMRQFYVSDHVALKQDYSLYGNILLTHSDSDVPLETSEKTMIAHVEVPPEILREFLLTNKPPRGYVFVEFANPAWGDSLVSEDDIVLVSRAFRFGEVVKQEGCTMTGTVFGLSENYILEPVYPSGSSAAPACSTTCPSNLPEFFGHPNPHILLHDVPAQEIKRSQDVVADDRIILLNLVGVVEEVEYNTVVMLADSSIMLISNSWGLHMPWPEHQKRLVTQHMPPELEGFLRPEVVAAHEGWSDDGPVARPQRGDFVHVDRSALNTARWLSGERQTSGHCEGIVLDSRAREIMVDWISTPAQRQDTSPAARATRTVMNIYSDVYSDTQCSCCVLETCLKKDVIIYDPGRMPEPRSVGDEAGPAEIHGSTNIHPGQILGVGVRVKFRDPSAAAEKYQGIAGTSHGKFLLSTKYASHDWDLNELKIVYMKQTAAVLWQDGSVTTVDSTLLTIFSLFETDILPTDIVLKREGTRQRPAAENGKVGGAVKVFDEATFFERPHDLLPAAVGVVQSVDPTEKVARVRWFKDPQLELQFPDQSLAPDSRFGPMGDEFEDVSLFEIMCFPSLLRQRGDICVVRAPGSFEVSHNELGESHQSRLARISSIIGTSPYAGMIPSQHSPVSPSAPAPTSKGKEKQHTQADWVGQIIWLGFDGSVIVRLGAAQPCRDVLMDADGIIAVISPRLPLSFDENSNDDDEHSILGLGSESSSLRCLMTPLPISETVEYEGGKRLDNDSGDENWTSEEDEASAGAEEEEEIPEKGTDVDMTDAEEQVDHAAEPPRSLFQLENLLGSEPPAQFLVLEQPPPPDQFNLHTAPSTQGMARIVKEHRILLNSLPEGEIYVRTYESRLDLLRCLIIGPRDTPYEHAPFLIDLYLPREFPEEPPKAHFHSWTSGLGRINPNLYEEGRICLSLLGTWSGRQASEKWSKDATLLQVLVSLQGLVFVRRPFYNEAGFEGYEQSNAYATESDSYSEKAFVMARGFVKSALLRPPGGVEDILAWLYLPRDVSHPTQSLLGTVVERGKALLQRSEEARSNQDDSLVDSAGAKADDTKVFLRPLSRGASIMLRRLIDELQTQLDQFLAGKGKTKGDD</sequence>
<dbReference type="CDD" id="cd11060">
    <property type="entry name" value="CYP57A1-like"/>
    <property type="match status" value="1"/>
</dbReference>
<feature type="region of interest" description="Disordered" evidence="7">
    <location>
        <begin position="1117"/>
        <end position="1138"/>
    </location>
</feature>
<evidence type="ECO:0000256" key="2">
    <source>
        <dbReference type="ARBA" id="ARBA00010617"/>
    </source>
</evidence>
<dbReference type="InterPro" id="IPR017972">
    <property type="entry name" value="Cyt_P450_CS"/>
</dbReference>
<evidence type="ECO:0000313" key="10">
    <source>
        <dbReference type="Proteomes" id="UP000078343"/>
    </source>
</evidence>
<feature type="region of interest" description="Disordered" evidence="7">
    <location>
        <begin position="1225"/>
        <end position="1264"/>
    </location>
</feature>
<evidence type="ECO:0000256" key="5">
    <source>
        <dbReference type="ARBA" id="ARBA00023004"/>
    </source>
</evidence>
<dbReference type="GO" id="GO:0004497">
    <property type="term" value="F:monooxygenase activity"/>
    <property type="evidence" value="ECO:0007669"/>
    <property type="project" value="InterPro"/>
</dbReference>
<keyword evidence="10" id="KW-1185">Reference proteome</keyword>
<dbReference type="Pfam" id="PF00067">
    <property type="entry name" value="p450"/>
    <property type="match status" value="1"/>
</dbReference>
<keyword evidence="5 6" id="KW-0408">Iron</keyword>
<reference evidence="9 10" key="1">
    <citation type="submission" date="2016-04" db="EMBL/GenBank/DDBJ databases">
        <title>Draft genome of Fonsecaea erecta CBS 125763.</title>
        <authorList>
            <person name="Weiss V.A."/>
            <person name="Vicente V.A."/>
            <person name="Raittz R.T."/>
            <person name="Moreno L.F."/>
            <person name="De Souza E.M."/>
            <person name="Pedrosa F.O."/>
            <person name="Steffens M.B."/>
            <person name="Faoro H."/>
            <person name="Tadra-Sfeir M.Z."/>
            <person name="Najafzadeh M.J."/>
            <person name="Felipe M.S."/>
            <person name="Teixeira M."/>
            <person name="Sun J."/>
            <person name="Xi L."/>
            <person name="Gomes R."/>
            <person name="De Azevedo C.M."/>
            <person name="Salgado C.G."/>
            <person name="Da Silva M.B."/>
            <person name="Nascimento M.F."/>
            <person name="Queiroz-Telles F."/>
            <person name="Attili D.S."/>
            <person name="Gorbushina A."/>
        </authorList>
    </citation>
    <scope>NUCLEOTIDE SEQUENCE [LARGE SCALE GENOMIC DNA]</scope>
    <source>
        <strain evidence="9 10">CBS 125763</strain>
    </source>
</reference>
<dbReference type="Gene3D" id="3.10.110.10">
    <property type="entry name" value="Ubiquitin Conjugating Enzyme"/>
    <property type="match status" value="1"/>
</dbReference>
<dbReference type="EMBL" id="LVYI01000005">
    <property type="protein sequence ID" value="OAP59435.1"/>
    <property type="molecule type" value="Genomic_DNA"/>
</dbReference>
<keyword evidence="6" id="KW-0349">Heme</keyword>
<dbReference type="Pfam" id="PF00179">
    <property type="entry name" value="UQ_con"/>
    <property type="match status" value="1"/>
</dbReference>
<dbReference type="PRINTS" id="PR00465">
    <property type="entry name" value="EP450IV"/>
</dbReference>
<accession>A0A178ZK73</accession>
<evidence type="ECO:0000256" key="1">
    <source>
        <dbReference type="ARBA" id="ARBA00001971"/>
    </source>
</evidence>
<dbReference type="SUPFAM" id="SSF48264">
    <property type="entry name" value="Cytochrome P450"/>
    <property type="match status" value="1"/>
</dbReference>
<dbReference type="Gene3D" id="1.10.630.10">
    <property type="entry name" value="Cytochrome P450"/>
    <property type="match status" value="1"/>
</dbReference>
<evidence type="ECO:0000256" key="4">
    <source>
        <dbReference type="ARBA" id="ARBA00023002"/>
    </source>
</evidence>
<organism evidence="9 10">
    <name type="scientific">Fonsecaea erecta</name>
    <dbReference type="NCBI Taxonomy" id="1367422"/>
    <lineage>
        <taxon>Eukaryota</taxon>
        <taxon>Fungi</taxon>
        <taxon>Dikarya</taxon>
        <taxon>Ascomycota</taxon>
        <taxon>Pezizomycotina</taxon>
        <taxon>Eurotiomycetes</taxon>
        <taxon>Chaetothyriomycetidae</taxon>
        <taxon>Chaetothyriales</taxon>
        <taxon>Herpotrichiellaceae</taxon>
        <taxon>Fonsecaea</taxon>
    </lineage>
</organism>
<dbReference type="GO" id="GO:0020037">
    <property type="term" value="F:heme binding"/>
    <property type="evidence" value="ECO:0007669"/>
    <property type="project" value="InterPro"/>
</dbReference>
<proteinExistence type="inferred from homology"/>
<dbReference type="PROSITE" id="PS00086">
    <property type="entry name" value="CYTOCHROME_P450"/>
    <property type="match status" value="1"/>
</dbReference>
<dbReference type="CDD" id="cd23837">
    <property type="entry name" value="UBCc_UBE2O"/>
    <property type="match status" value="1"/>
</dbReference>
<dbReference type="GeneID" id="30010901"/>
<feature type="compositionally biased region" description="Low complexity" evidence="7">
    <location>
        <begin position="1117"/>
        <end position="1132"/>
    </location>
</feature>
<evidence type="ECO:0000313" key="9">
    <source>
        <dbReference type="EMBL" id="OAP59435.1"/>
    </source>
</evidence>
<dbReference type="InterPro" id="IPR000608">
    <property type="entry name" value="UBC"/>
</dbReference>
<dbReference type="PRINTS" id="PR00385">
    <property type="entry name" value="P450"/>
</dbReference>
<keyword evidence="3 6" id="KW-0479">Metal-binding</keyword>
<dbReference type="SMART" id="SM00212">
    <property type="entry name" value="UBCc"/>
    <property type="match status" value="1"/>
</dbReference>
<evidence type="ECO:0000259" key="8">
    <source>
        <dbReference type="PROSITE" id="PS50127"/>
    </source>
</evidence>
<dbReference type="PANTHER" id="PTHR24305:SF232">
    <property type="entry name" value="P450, PUTATIVE (EUROFUNG)-RELATED"/>
    <property type="match status" value="1"/>
</dbReference>
<dbReference type="RefSeq" id="XP_018692802.1">
    <property type="nucleotide sequence ID" value="XM_018838242.1"/>
</dbReference>
<dbReference type="OrthoDB" id="47801at2759"/>
<dbReference type="InterPro" id="IPR050121">
    <property type="entry name" value="Cytochrome_P450_monoxygenase"/>
</dbReference>
<dbReference type="PROSITE" id="PS50127">
    <property type="entry name" value="UBC_2"/>
    <property type="match status" value="1"/>
</dbReference>
<dbReference type="GO" id="GO:0016705">
    <property type="term" value="F:oxidoreductase activity, acting on paired donors, with incorporation or reduction of molecular oxygen"/>
    <property type="evidence" value="ECO:0007669"/>
    <property type="project" value="InterPro"/>
</dbReference>